<evidence type="ECO:0000313" key="5">
    <source>
        <dbReference type="Proteomes" id="UP001215712"/>
    </source>
</evidence>
<dbReference type="Gene3D" id="2.170.150.10">
    <property type="entry name" value="Metal Binding Protein, Guanine Nucleotide Exchange Factor, Chain A"/>
    <property type="match status" value="1"/>
</dbReference>
<dbReference type="GO" id="GO:0005737">
    <property type="term" value="C:cytoplasm"/>
    <property type="evidence" value="ECO:0007669"/>
    <property type="project" value="TreeGrafter"/>
</dbReference>
<evidence type="ECO:0000256" key="1">
    <source>
        <dbReference type="ARBA" id="ARBA00014759"/>
    </source>
</evidence>
<comment type="caution">
    <text evidence="4">The sequence shown here is derived from an EMBL/GenBank/DDBJ whole genome shotgun (WGS) entry which is preliminary data.</text>
</comment>
<accession>A0AAD6MZN9</accession>
<dbReference type="FunFam" id="2.170.150.10:FF:000002">
    <property type="entry name" value="Translationally-controlled tumor protein homolog"/>
    <property type="match status" value="1"/>
</dbReference>
<feature type="domain" description="TCTP" evidence="3">
    <location>
        <begin position="1"/>
        <end position="167"/>
    </location>
</feature>
<dbReference type="Pfam" id="PF00838">
    <property type="entry name" value="TCTP"/>
    <property type="match status" value="1"/>
</dbReference>
<dbReference type="EMBL" id="JAQJAN010000002">
    <property type="protein sequence ID" value="KAJ5738135.1"/>
    <property type="molecule type" value="Genomic_DNA"/>
</dbReference>
<dbReference type="PRINTS" id="PR01653">
    <property type="entry name" value="TCTPROTEIN"/>
</dbReference>
<dbReference type="InterPro" id="IPR034737">
    <property type="entry name" value="TCTP"/>
</dbReference>
<dbReference type="InterPro" id="IPR011057">
    <property type="entry name" value="Mss4-like_sf"/>
</dbReference>
<comment type="similarity">
    <text evidence="2">Belongs to the TCTP family.</text>
</comment>
<evidence type="ECO:0000259" key="3">
    <source>
        <dbReference type="PROSITE" id="PS51797"/>
    </source>
</evidence>
<dbReference type="PANTHER" id="PTHR11991">
    <property type="entry name" value="TRANSLATIONALLY CONTROLLED TUMOR PROTEIN-RELATED"/>
    <property type="match status" value="1"/>
</dbReference>
<dbReference type="PROSITE" id="PS51797">
    <property type="entry name" value="TCTP_3"/>
    <property type="match status" value="1"/>
</dbReference>
<dbReference type="SUPFAM" id="SSF51316">
    <property type="entry name" value="Mss4-like"/>
    <property type="match status" value="1"/>
</dbReference>
<dbReference type="InterPro" id="IPR018105">
    <property type="entry name" value="Translational_control_tumour_p"/>
</dbReference>
<gene>
    <name evidence="4" type="ORF">N7493_001290</name>
</gene>
<keyword evidence="5" id="KW-1185">Reference proteome</keyword>
<proteinExistence type="inferred from homology"/>
<reference evidence="4" key="2">
    <citation type="submission" date="2023-01" db="EMBL/GenBank/DDBJ databases">
        <authorList>
            <person name="Petersen C."/>
        </authorList>
    </citation>
    <scope>NUCLEOTIDE SEQUENCE</scope>
    <source>
        <strain evidence="4">IBT 17514</strain>
    </source>
</reference>
<dbReference type="AlphaFoldDB" id="A0AAD6MZN9"/>
<dbReference type="GO" id="GO:0005509">
    <property type="term" value="F:calcium ion binding"/>
    <property type="evidence" value="ECO:0007669"/>
    <property type="project" value="TreeGrafter"/>
</dbReference>
<sequence length="167" mass="19222">MLLFKDIITDDELISGAYKLNEVDGIVYEADCRMIQISEDFDIGANPSAEEHEEVIEDRETVIDIIYSFNLSPTSFDKKAYLRYLKGYVKAVKENLKAQGTSDEELRDYEHRANVFAKKVMGKFDDYQFYAGKSFNPDGMVVLLNYREDGTTPYVTFWKHGLTAIKI</sequence>
<dbReference type="PANTHER" id="PTHR11991:SF0">
    <property type="entry name" value="TRANSLATIONALLY-CONTROLLED TUMOR PROTEIN"/>
    <property type="match status" value="1"/>
</dbReference>
<organism evidence="4 5">
    <name type="scientific">Penicillium malachiteum</name>
    <dbReference type="NCBI Taxonomy" id="1324776"/>
    <lineage>
        <taxon>Eukaryota</taxon>
        <taxon>Fungi</taxon>
        <taxon>Dikarya</taxon>
        <taxon>Ascomycota</taxon>
        <taxon>Pezizomycotina</taxon>
        <taxon>Eurotiomycetes</taxon>
        <taxon>Eurotiomycetidae</taxon>
        <taxon>Eurotiales</taxon>
        <taxon>Aspergillaceae</taxon>
        <taxon>Penicillium</taxon>
    </lineage>
</organism>
<dbReference type="Proteomes" id="UP001215712">
    <property type="component" value="Unassembled WGS sequence"/>
</dbReference>
<protein>
    <recommendedName>
        <fullName evidence="1">Translationally-controlled tumor protein homolog</fullName>
    </recommendedName>
</protein>
<name>A0AAD6MZN9_9EURO</name>
<evidence type="ECO:0000256" key="2">
    <source>
        <dbReference type="PROSITE-ProRule" id="PRU01133"/>
    </source>
</evidence>
<dbReference type="InterPro" id="IPR011323">
    <property type="entry name" value="Mss4/transl-control_tumour"/>
</dbReference>
<reference evidence="4" key="1">
    <citation type="journal article" date="2023" name="IMA Fungus">
        <title>Comparative genomic study of the Penicillium genus elucidates a diverse pangenome and 15 lateral gene transfer events.</title>
        <authorList>
            <person name="Petersen C."/>
            <person name="Sorensen T."/>
            <person name="Nielsen M.R."/>
            <person name="Sondergaard T.E."/>
            <person name="Sorensen J.L."/>
            <person name="Fitzpatrick D.A."/>
            <person name="Frisvad J.C."/>
            <person name="Nielsen K.L."/>
        </authorList>
    </citation>
    <scope>NUCLEOTIDE SEQUENCE</scope>
    <source>
        <strain evidence="4">IBT 17514</strain>
    </source>
</reference>
<evidence type="ECO:0000313" key="4">
    <source>
        <dbReference type="EMBL" id="KAJ5738135.1"/>
    </source>
</evidence>